<accession>A0A168QDX9</accession>
<proteinExistence type="predicted"/>
<evidence type="ECO:0008006" key="3">
    <source>
        <dbReference type="Google" id="ProtNLM"/>
    </source>
</evidence>
<dbReference type="InParanoid" id="A0A168QDX9"/>
<dbReference type="OrthoDB" id="1882547at2759"/>
<dbReference type="Gene3D" id="3.40.50.11350">
    <property type="match status" value="1"/>
</dbReference>
<organism evidence="1">
    <name type="scientific">Absidia glauca</name>
    <name type="common">Pin mould</name>
    <dbReference type="NCBI Taxonomy" id="4829"/>
    <lineage>
        <taxon>Eukaryota</taxon>
        <taxon>Fungi</taxon>
        <taxon>Fungi incertae sedis</taxon>
        <taxon>Mucoromycota</taxon>
        <taxon>Mucoromycotina</taxon>
        <taxon>Mucoromycetes</taxon>
        <taxon>Mucorales</taxon>
        <taxon>Cunninghamellaceae</taxon>
        <taxon>Absidia</taxon>
    </lineage>
</organism>
<protein>
    <recommendedName>
        <fullName evidence="3">O-fucosyltransferase family protein</fullName>
    </recommendedName>
</protein>
<dbReference type="EMBL" id="LT554386">
    <property type="protein sequence ID" value="SAM04428.1"/>
    <property type="molecule type" value="Genomic_DNA"/>
</dbReference>
<dbReference type="PANTHER" id="PTHR36050:SF1">
    <property type="entry name" value="O-FUCOSYLTRANSFERASE 30"/>
    <property type="match status" value="1"/>
</dbReference>
<dbReference type="STRING" id="4829.A0A168QDX9"/>
<dbReference type="AlphaFoldDB" id="A0A168QDX9"/>
<dbReference type="OMA" id="WSANCFD"/>
<evidence type="ECO:0000313" key="1">
    <source>
        <dbReference type="EMBL" id="SAM04428.1"/>
    </source>
</evidence>
<keyword evidence="2" id="KW-1185">Reference proteome</keyword>
<dbReference type="PANTHER" id="PTHR36050">
    <property type="entry name" value="O-FUCOSYLTRANSFERASE 30"/>
    <property type="match status" value="1"/>
</dbReference>
<sequence length="469" mass="53604">MIRLTKSLGLPLAFLLITLFFLHLGLERRLQQDDDSILASADSEQQQPQQQREKFLTYLPHSGLHNQRIALINSIVLAKALNRTLIMPELNLGTATYWRPTSLLPYRLDECGDESVHLAPQVKNRKLKDGRRKAWWSANCFDYRNYLPMAVDWIFDLTAAHEMGVKTIQRQDMRLDYFERVWSVPRDERNQTVVYQVMDNSRYSYQIVDDGETTTEYDISTNTKFSETHSLQQLGQHQEQFMIFNSLFGSDRLALPSGGVWAQTRETLRQEMGVSQPWVVNASRSVIGRLGGSGAYIGVHIRMGDGVFKVMQDDTMAQVRQQLIQRQHDDATLDETTLAHIQSLDAKDRLSACLGVQSSHHHHRLGLIYMTTDAPSPHTTLPHLFEEFVCLFTLGDFQDIVDSTLHLQPPLLDHRHHPNASVPTTQGEILLPLIDGEIASQASFFVPTPGSTFSGYIEHRNKRFQRIRV</sequence>
<name>A0A168QDX9_ABSGL</name>
<gene>
    <name evidence="1" type="primary">ABSGL_10292.1 scaffold 11921</name>
</gene>
<evidence type="ECO:0000313" key="2">
    <source>
        <dbReference type="Proteomes" id="UP000078561"/>
    </source>
</evidence>
<reference evidence="1" key="1">
    <citation type="submission" date="2016-04" db="EMBL/GenBank/DDBJ databases">
        <authorList>
            <person name="Evans L.H."/>
            <person name="Alamgir A."/>
            <person name="Owens N."/>
            <person name="Weber N.D."/>
            <person name="Virtaneva K."/>
            <person name="Barbian K."/>
            <person name="Babar A."/>
            <person name="Rosenke K."/>
        </authorList>
    </citation>
    <scope>NUCLEOTIDE SEQUENCE [LARGE SCALE GENOMIC DNA]</scope>
    <source>
        <strain evidence="1">CBS 101.48</strain>
    </source>
</reference>
<dbReference type="Proteomes" id="UP000078561">
    <property type="component" value="Unassembled WGS sequence"/>
</dbReference>